<proteinExistence type="predicted"/>
<organism evidence="1 2">
    <name type="scientific">Pandoraea communis</name>
    <dbReference type="NCBI Taxonomy" id="2508297"/>
    <lineage>
        <taxon>Bacteria</taxon>
        <taxon>Pseudomonadati</taxon>
        <taxon>Pseudomonadota</taxon>
        <taxon>Betaproteobacteria</taxon>
        <taxon>Burkholderiales</taxon>
        <taxon>Burkholderiaceae</taxon>
        <taxon>Pandoraea</taxon>
    </lineage>
</organism>
<keyword evidence="2" id="KW-1185">Reference proteome</keyword>
<dbReference type="AlphaFoldDB" id="A0A5E4WRX9"/>
<sequence length="96" mass="10285">MATITGKDIQEMVRHWLNTPVEGYLGSGYGQDAKALLQLPQADGAPEAFLEKMRQDIPALQALPPGSLNLYAVRTPPDRVDLFVDVAGVAIQVPGA</sequence>
<gene>
    <name evidence="1" type="ORF">PCO31111_03430</name>
</gene>
<evidence type="ECO:0000313" key="2">
    <source>
        <dbReference type="Proteomes" id="UP000383971"/>
    </source>
</evidence>
<protein>
    <submittedName>
        <fullName evidence="1">Uncharacterized protein</fullName>
    </submittedName>
</protein>
<evidence type="ECO:0000313" key="1">
    <source>
        <dbReference type="EMBL" id="VVE26529.1"/>
    </source>
</evidence>
<dbReference type="EMBL" id="CABPSE010000012">
    <property type="protein sequence ID" value="VVE26529.1"/>
    <property type="molecule type" value="Genomic_DNA"/>
</dbReference>
<reference evidence="1 2" key="1">
    <citation type="submission" date="2019-08" db="EMBL/GenBank/DDBJ databases">
        <authorList>
            <person name="Peeters C."/>
        </authorList>
    </citation>
    <scope>NUCLEOTIDE SEQUENCE [LARGE SCALE GENOMIC DNA]</scope>
    <source>
        <strain evidence="1 2">LMG 31111</strain>
    </source>
</reference>
<name>A0A5E4WRX9_9BURK</name>
<accession>A0A5E4WRX9</accession>
<dbReference type="Proteomes" id="UP000383971">
    <property type="component" value="Unassembled WGS sequence"/>
</dbReference>
<dbReference type="RefSeq" id="WP_058379109.1">
    <property type="nucleotide sequence ID" value="NZ_CABPSE010000012.1"/>
</dbReference>